<dbReference type="AlphaFoldDB" id="A0A0E2D771"/>
<accession>A0A0E2D771</accession>
<protein>
    <submittedName>
        <fullName evidence="1">Uncharacterized protein</fullName>
    </submittedName>
</protein>
<dbReference type="EMBL" id="AHNR02000028">
    <property type="protein sequence ID" value="EKR55853.1"/>
    <property type="molecule type" value="Genomic_DNA"/>
</dbReference>
<name>A0A0E2D771_LEPIR</name>
<gene>
    <name evidence="1" type="ORF">LEP1GSC105_2452</name>
</gene>
<reference evidence="1 2" key="1">
    <citation type="submission" date="2012-10" db="EMBL/GenBank/DDBJ databases">
        <authorList>
            <person name="Harkins D.M."/>
            <person name="Durkin A.S."/>
            <person name="Brinkac L.M."/>
            <person name="Haft D.H."/>
            <person name="Selengut J.D."/>
            <person name="Sanka R."/>
            <person name="DePew J."/>
            <person name="Purushe J."/>
            <person name="Chanthongthip A."/>
            <person name="Lattana O."/>
            <person name="Phetsouvanh R."/>
            <person name="Newton P.N."/>
            <person name="Vinetz J.M."/>
            <person name="Sutton G.G."/>
            <person name="Nierman W.C."/>
            <person name="Fouts D.E."/>
        </authorList>
    </citation>
    <scope>NUCLEOTIDE SEQUENCE [LARGE SCALE GENOMIC DNA]</scope>
    <source>
        <strain evidence="1 2">UI 12758</strain>
    </source>
</reference>
<dbReference type="Proteomes" id="UP000001340">
    <property type="component" value="Unassembled WGS sequence"/>
</dbReference>
<proteinExistence type="predicted"/>
<evidence type="ECO:0000313" key="2">
    <source>
        <dbReference type="Proteomes" id="UP000001340"/>
    </source>
</evidence>
<sequence length="47" mass="5645">MTSFFQNLECDTSFKKENYSVLDAIVTNFRIFTKMVVDFGYYFHAFE</sequence>
<comment type="caution">
    <text evidence="1">The sequence shown here is derived from an EMBL/GenBank/DDBJ whole genome shotgun (WGS) entry which is preliminary data.</text>
</comment>
<evidence type="ECO:0000313" key="1">
    <source>
        <dbReference type="EMBL" id="EKR55853.1"/>
    </source>
</evidence>
<organism evidence="1 2">
    <name type="scientific">Leptospira interrogans str. UI 12758</name>
    <dbReference type="NCBI Taxonomy" id="1049938"/>
    <lineage>
        <taxon>Bacteria</taxon>
        <taxon>Pseudomonadati</taxon>
        <taxon>Spirochaetota</taxon>
        <taxon>Spirochaetia</taxon>
        <taxon>Leptospirales</taxon>
        <taxon>Leptospiraceae</taxon>
        <taxon>Leptospira</taxon>
    </lineage>
</organism>